<dbReference type="OrthoDB" id="1495000at2"/>
<dbReference type="Proteomes" id="UP000321580">
    <property type="component" value="Unassembled WGS sequence"/>
</dbReference>
<evidence type="ECO:0008006" key="4">
    <source>
        <dbReference type="Google" id="ProtNLM"/>
    </source>
</evidence>
<feature type="chain" id="PRO_5022728120" description="Lipoprotein" evidence="1">
    <location>
        <begin position="20"/>
        <end position="160"/>
    </location>
</feature>
<dbReference type="AlphaFoldDB" id="A0A5C6RIT2"/>
<sequence>MRLNLLLALALGLCLISCAQGGDSPEDVPSAATGPAKAAPAAAYNSVPADTIQMLFQECDYIDYVFYYTNFSVSQNTPTDIQTALSYISADVPEVLPQCKPVGHIFYQVRGENRAEADLYFDNTCIYMMFYEDGKPAYANKLMPAGIAFFNQLFQNTQAR</sequence>
<dbReference type="EMBL" id="VOOR01000042">
    <property type="protein sequence ID" value="TXB61894.1"/>
    <property type="molecule type" value="Genomic_DNA"/>
</dbReference>
<proteinExistence type="predicted"/>
<reference evidence="2 3" key="1">
    <citation type="submission" date="2019-08" db="EMBL/GenBank/DDBJ databases">
        <title>Genome of Phaeodactylibacter luteus.</title>
        <authorList>
            <person name="Bowman J.P."/>
        </authorList>
    </citation>
    <scope>NUCLEOTIDE SEQUENCE [LARGE SCALE GENOMIC DNA]</scope>
    <source>
        <strain evidence="2 3">KCTC 42180</strain>
    </source>
</reference>
<evidence type="ECO:0000313" key="3">
    <source>
        <dbReference type="Proteomes" id="UP000321580"/>
    </source>
</evidence>
<feature type="signal peptide" evidence="1">
    <location>
        <begin position="1"/>
        <end position="19"/>
    </location>
</feature>
<comment type="caution">
    <text evidence="2">The sequence shown here is derived from an EMBL/GenBank/DDBJ whole genome shotgun (WGS) entry which is preliminary data.</text>
</comment>
<keyword evidence="1" id="KW-0732">Signal</keyword>
<accession>A0A5C6RIT2</accession>
<keyword evidence="3" id="KW-1185">Reference proteome</keyword>
<protein>
    <recommendedName>
        <fullName evidence="4">Lipoprotein</fullName>
    </recommendedName>
</protein>
<gene>
    <name evidence="2" type="ORF">FRY97_16730</name>
</gene>
<evidence type="ECO:0000313" key="2">
    <source>
        <dbReference type="EMBL" id="TXB61894.1"/>
    </source>
</evidence>
<organism evidence="2 3">
    <name type="scientific">Phaeodactylibacter luteus</name>
    <dbReference type="NCBI Taxonomy" id="1564516"/>
    <lineage>
        <taxon>Bacteria</taxon>
        <taxon>Pseudomonadati</taxon>
        <taxon>Bacteroidota</taxon>
        <taxon>Saprospiria</taxon>
        <taxon>Saprospirales</taxon>
        <taxon>Haliscomenobacteraceae</taxon>
        <taxon>Phaeodactylibacter</taxon>
    </lineage>
</organism>
<dbReference type="RefSeq" id="WP_147168715.1">
    <property type="nucleotide sequence ID" value="NZ_VOOR01000042.1"/>
</dbReference>
<evidence type="ECO:0000256" key="1">
    <source>
        <dbReference type="SAM" id="SignalP"/>
    </source>
</evidence>
<name>A0A5C6RIT2_9BACT</name>